<feature type="compositionally biased region" description="Basic and acidic residues" evidence="1">
    <location>
        <begin position="549"/>
        <end position="577"/>
    </location>
</feature>
<dbReference type="AlphaFoldDB" id="A0A0B1P766"/>
<evidence type="ECO:0000259" key="2">
    <source>
        <dbReference type="Pfam" id="PF24054"/>
    </source>
</evidence>
<dbReference type="Pfam" id="PF24054">
    <property type="entry name" value="DUF7357"/>
    <property type="match status" value="1"/>
</dbReference>
<keyword evidence="4" id="KW-1185">Reference proteome</keyword>
<dbReference type="InterPro" id="IPR055781">
    <property type="entry name" value="DUF7357"/>
</dbReference>
<feature type="compositionally biased region" description="Polar residues" evidence="1">
    <location>
        <begin position="636"/>
        <end position="646"/>
    </location>
</feature>
<comment type="caution">
    <text evidence="3">The sequence shown here is derived from an EMBL/GenBank/DDBJ whole genome shotgun (WGS) entry which is preliminary data.</text>
</comment>
<accession>A0A0B1P766</accession>
<sequence>MLSLKKPLDNKRVQSVNFKYNYNNLLLIPNTVSPFSNFNIPDALKITTVLCMYKKSPEYIKASQAAQLFKRKYSEKYIITVMRLRLSIHRNGLPETFITWAIDTTESPTIYQLLEQVNEIVPIESDDEWGLEDYAVELKGTNGVNYECLHFQLVNNVMKEDDEVLKRRFSGRNQITVDGKRLYDGVPWGRPFLRANTSRPSIKIPPKNLSRLTYNSSYEENEDYELLKQKDCLSKKVVIRSNKESECENDDDSESDEDYFPENRHDGSSESELDNISEETTDEYHTITESEGIDDEPKNMNNHQDSMLAEKSLISCPQKFSEQDRSNDGSIKIFDLQAQTRLLHSAFPTSSLAVCKYVLTGTNGDIAEAWEAMSIGFPACRSRSEITRLNSEKVSFQKDKINLKNTVAIYNPNNQNASFSNSEKDMVISKRKNHILEYIDQDNQPSGSLINGNSLSCMAMVAQKFDNSSKKSKTANGSNQLINLTKNSENIDFKSSCIDDKFSESDAFEKKSDWITVPFNSSLGSSMNQAKKRNKSNSNNSHESYNDLSSRDQEPEESSSKIDVENRYLIKDNEPRKAAPQSTVAPGQGKRATQLRNKRKRVNNLMRRQIEKGILPAGISKEDFKAMYYMRNSSATAKKNNPNSEWENLDPKNFNQVNGDDEFQRRRKELLDSLASGGLDVSSDLLRSEKNPATSSVRKIYDSGLDPFIQAPIALSEENLIKNKVGELLEAEAEKVSTAPELPKTAPAIIPKNDQLSSEAEEKKATKTSQRSMLNLDVGRRMVFAAMGFKPPVTKQDKEHIRKKIMNNSRASNYVNETSPKTSNVIDETEDPDAWRDKIIYRAKECVQADIELSEPPFPFIQRWDPQQTNKKRKLNLNSRPQTEEIYENTKRQKNTGYNNSVEESNDFLSDLGNEKKVPNTDVEHPNDQIVLPDDLSSLPNLSEEQIEVGMIIVFKQLEVSAATRWQPLISGYKTATIISAVRGKIQIQLARRDFHTVEKIYNEKGERIYSGFDTIDIDETEDDGWRELHFNELIEPKILRVAEQNVDDSML</sequence>
<feature type="domain" description="DUF7357" evidence="2">
    <location>
        <begin position="82"/>
        <end position="207"/>
    </location>
</feature>
<feature type="region of interest" description="Disordered" evidence="1">
    <location>
        <begin position="243"/>
        <end position="278"/>
    </location>
</feature>
<evidence type="ECO:0000313" key="3">
    <source>
        <dbReference type="EMBL" id="KHJ34542.1"/>
    </source>
</evidence>
<feature type="compositionally biased region" description="Polar residues" evidence="1">
    <location>
        <begin position="519"/>
        <end position="529"/>
    </location>
</feature>
<feature type="region of interest" description="Disordered" evidence="1">
    <location>
        <begin position="636"/>
        <end position="657"/>
    </location>
</feature>
<gene>
    <name evidence="3" type="ORF">EV44_g4582</name>
</gene>
<feature type="region of interest" description="Disordered" evidence="1">
    <location>
        <begin position="882"/>
        <end position="913"/>
    </location>
</feature>
<protein>
    <submittedName>
        <fullName evidence="3">Putative clumping factor b protein</fullName>
    </submittedName>
</protein>
<feature type="region of interest" description="Disordered" evidence="1">
    <location>
        <begin position="519"/>
        <end position="601"/>
    </location>
</feature>
<name>A0A0B1P766_UNCNE</name>
<feature type="compositionally biased region" description="Acidic residues" evidence="1">
    <location>
        <begin position="269"/>
        <end position="278"/>
    </location>
</feature>
<proteinExistence type="predicted"/>
<dbReference type="OMA" id="HLIIQRH"/>
<organism evidence="3 4">
    <name type="scientific">Uncinula necator</name>
    <name type="common">Grape powdery mildew</name>
    <dbReference type="NCBI Taxonomy" id="52586"/>
    <lineage>
        <taxon>Eukaryota</taxon>
        <taxon>Fungi</taxon>
        <taxon>Dikarya</taxon>
        <taxon>Ascomycota</taxon>
        <taxon>Pezizomycotina</taxon>
        <taxon>Leotiomycetes</taxon>
        <taxon>Erysiphales</taxon>
        <taxon>Erysiphaceae</taxon>
        <taxon>Erysiphe</taxon>
    </lineage>
</organism>
<feature type="region of interest" description="Disordered" evidence="1">
    <location>
        <begin position="739"/>
        <end position="771"/>
    </location>
</feature>
<dbReference type="STRING" id="52586.A0A0B1P766"/>
<feature type="compositionally biased region" description="Acidic residues" evidence="1">
    <location>
        <begin position="247"/>
        <end position="260"/>
    </location>
</feature>
<dbReference type="EMBL" id="JNVN01000826">
    <property type="protein sequence ID" value="KHJ34542.1"/>
    <property type="molecule type" value="Genomic_DNA"/>
</dbReference>
<dbReference type="Proteomes" id="UP000030854">
    <property type="component" value="Unassembled WGS sequence"/>
</dbReference>
<reference evidence="3 4" key="1">
    <citation type="journal article" date="2014" name="BMC Genomics">
        <title>Adaptive genomic structural variation in the grape powdery mildew pathogen, Erysiphe necator.</title>
        <authorList>
            <person name="Jones L."/>
            <person name="Riaz S."/>
            <person name="Morales-Cruz A."/>
            <person name="Amrine K.C."/>
            <person name="McGuire B."/>
            <person name="Gubler W.D."/>
            <person name="Walker M.A."/>
            <person name="Cantu D."/>
        </authorList>
    </citation>
    <scope>NUCLEOTIDE SEQUENCE [LARGE SCALE GENOMIC DNA]</scope>
    <source>
        <strain evidence="4">c</strain>
    </source>
</reference>
<evidence type="ECO:0000313" key="4">
    <source>
        <dbReference type="Proteomes" id="UP000030854"/>
    </source>
</evidence>
<evidence type="ECO:0000256" key="1">
    <source>
        <dbReference type="SAM" id="MobiDB-lite"/>
    </source>
</evidence>
<dbReference type="HOGENOM" id="CLU_002397_0_0_1"/>